<protein>
    <submittedName>
        <fullName evidence="1">Uncharacterized protein</fullName>
    </submittedName>
</protein>
<comment type="caution">
    <text evidence="1">The sequence shown here is derived from an EMBL/GenBank/DDBJ whole genome shotgun (WGS) entry which is preliminary data.</text>
</comment>
<evidence type="ECO:0000313" key="1">
    <source>
        <dbReference type="EMBL" id="TNN40071.1"/>
    </source>
</evidence>
<dbReference type="AlphaFoldDB" id="A0A4Z2FGJ4"/>
<reference evidence="1 2" key="1">
    <citation type="submission" date="2019-03" db="EMBL/GenBank/DDBJ databases">
        <title>First draft genome of Liparis tanakae, snailfish: a comprehensive survey of snailfish specific genes.</title>
        <authorList>
            <person name="Kim W."/>
            <person name="Song I."/>
            <person name="Jeong J.-H."/>
            <person name="Kim D."/>
            <person name="Kim S."/>
            <person name="Ryu S."/>
            <person name="Song J.Y."/>
            <person name="Lee S.K."/>
        </authorList>
    </citation>
    <scope>NUCLEOTIDE SEQUENCE [LARGE SCALE GENOMIC DNA]</scope>
    <source>
        <tissue evidence="1">Muscle</tissue>
    </source>
</reference>
<name>A0A4Z2FGJ4_9TELE</name>
<evidence type="ECO:0000313" key="2">
    <source>
        <dbReference type="Proteomes" id="UP000314294"/>
    </source>
</evidence>
<sequence length="903" mass="99034">MDNDASEVQDVCSVTLNNRSCGVTDAVANVAKVLHCAAGSQLTLSEQTVMSLMEELTERLNLLIQELLASNMAEVASDFQQIVGEAVSPPLAEQHLDDPDFIRLWFQIKLVPLLPDVPTGLLSCLSTKNFSCPAYQTIVAGFSEYGHRGYYRDDVYDHFLRPFLLNHNSTVPNLMNKRSSDPQCVSSADNSTEWLTDNFGDYVALPSVADFYDLNPTFSGLEVLHLLTSRQISEMLLLPLPTPPEKDVVIDQVFDFLLESPGYGQFRDVLRTLRYLLYEIKPSCDVLKKLLERLYAAVPLVPRDVEPEVWTAIEELRNAAPADCLPANLTLTVPRGRERSRMKSMAPPLLQPTTAVIPSASVVLDVIGELRVLLLTDEQLADSAVVELWFSGRLGAFLTVPSGGFLLCLSGRNLSCQTYQQILQQFIERFDNMDTNSQSAVAKNFILPFLSQPRSGPGCVSASNGSAEWLTKNMGPFSRFMSIRELLQLDPDFDPLDVLHLLSSVQSAELLVLILPDTQEKDTVMNAIFDTLTPNGTLIFLQFLVIFQSERNLSCSAQKTLFTRLELMKSTLPLHQASFIVLFETELSKFIPPGCIINSGECNVIMANETDICAGVNSSMLQLQLATGEMSGGFCDHAIEKYACASLTALTKKNLAELLACEPTSSFSSSSSSSSSSVWKLLLSKASPVLDGALDLLTNATLDPTNPSVPIILEALQQIRLDGLSPATLNDLAFIQLWFRERLRPFLPAVTPDFLSCLAAQGLSCATYQDMVQILSDLQPDMTPARQISVYTHFIKAFLTRANATDSGCSSGVNSSGDWVQKNLGGFSGFASFRDLQTLYSNFSAMSALPQLTVRQLADVSATPGQLASPAQVTAVMRHVPDQSLPAFFDDFSPAIEVSKINK</sequence>
<gene>
    <name evidence="1" type="ORF">EYF80_049766</name>
</gene>
<dbReference type="Proteomes" id="UP000314294">
    <property type="component" value="Unassembled WGS sequence"/>
</dbReference>
<proteinExistence type="predicted"/>
<dbReference type="EMBL" id="SRLO01001221">
    <property type="protein sequence ID" value="TNN40071.1"/>
    <property type="molecule type" value="Genomic_DNA"/>
</dbReference>
<organism evidence="1 2">
    <name type="scientific">Liparis tanakae</name>
    <name type="common">Tanaka's snailfish</name>
    <dbReference type="NCBI Taxonomy" id="230148"/>
    <lineage>
        <taxon>Eukaryota</taxon>
        <taxon>Metazoa</taxon>
        <taxon>Chordata</taxon>
        <taxon>Craniata</taxon>
        <taxon>Vertebrata</taxon>
        <taxon>Euteleostomi</taxon>
        <taxon>Actinopterygii</taxon>
        <taxon>Neopterygii</taxon>
        <taxon>Teleostei</taxon>
        <taxon>Neoteleostei</taxon>
        <taxon>Acanthomorphata</taxon>
        <taxon>Eupercaria</taxon>
        <taxon>Perciformes</taxon>
        <taxon>Cottioidei</taxon>
        <taxon>Cottales</taxon>
        <taxon>Liparidae</taxon>
        <taxon>Liparis</taxon>
    </lineage>
</organism>
<accession>A0A4Z2FGJ4</accession>
<keyword evidence="2" id="KW-1185">Reference proteome</keyword>
<dbReference type="OrthoDB" id="9329195at2759"/>